<evidence type="ECO:0000313" key="2">
    <source>
        <dbReference type="EMBL" id="MCI3241849.1"/>
    </source>
</evidence>
<dbReference type="PANTHER" id="PTHR42305:SF1">
    <property type="entry name" value="MEMBRANE PROTEIN RV1733C-RELATED"/>
    <property type="match status" value="1"/>
</dbReference>
<feature type="transmembrane region" description="Helical" evidence="1">
    <location>
        <begin position="141"/>
        <end position="166"/>
    </location>
</feature>
<evidence type="ECO:0000256" key="1">
    <source>
        <dbReference type="SAM" id="Phobius"/>
    </source>
</evidence>
<name>A0ABS9XID8_9ACTN</name>
<protein>
    <recommendedName>
        <fullName evidence="4">DUF3592 domain-containing protein</fullName>
    </recommendedName>
</protein>
<dbReference type="RefSeq" id="WP_242710472.1">
    <property type="nucleotide sequence ID" value="NZ_JALDAX010000006.1"/>
</dbReference>
<dbReference type="InterPro" id="IPR039708">
    <property type="entry name" value="MT1774/Rv1733c-like"/>
</dbReference>
<keyword evidence="1" id="KW-0812">Transmembrane</keyword>
<dbReference type="Proteomes" id="UP001165270">
    <property type="component" value="Unassembled WGS sequence"/>
</dbReference>
<reference evidence="2" key="1">
    <citation type="submission" date="2022-03" db="EMBL/GenBank/DDBJ databases">
        <title>Streptomyces 7R015 and 7R016 isolated from Barleria lupulina in Thailand.</title>
        <authorList>
            <person name="Kanchanasin P."/>
            <person name="Phongsopitanun W."/>
            <person name="Tanasupawat S."/>
        </authorList>
    </citation>
    <scope>NUCLEOTIDE SEQUENCE</scope>
    <source>
        <strain evidence="2">7R016</strain>
    </source>
</reference>
<evidence type="ECO:0008006" key="4">
    <source>
        <dbReference type="Google" id="ProtNLM"/>
    </source>
</evidence>
<comment type="caution">
    <text evidence="2">The sequence shown here is derived from an EMBL/GenBank/DDBJ whole genome shotgun (WGS) entry which is preliminary data.</text>
</comment>
<keyword evidence="1" id="KW-1133">Transmembrane helix</keyword>
<organism evidence="2 3">
    <name type="scientific">Streptomyces spinosisporus</name>
    <dbReference type="NCBI Taxonomy" id="2927582"/>
    <lineage>
        <taxon>Bacteria</taxon>
        <taxon>Bacillati</taxon>
        <taxon>Actinomycetota</taxon>
        <taxon>Actinomycetes</taxon>
        <taxon>Kitasatosporales</taxon>
        <taxon>Streptomycetaceae</taxon>
        <taxon>Streptomyces</taxon>
    </lineage>
</organism>
<proteinExistence type="predicted"/>
<dbReference type="EMBL" id="JALDAX010000006">
    <property type="protein sequence ID" value="MCI3241849.1"/>
    <property type="molecule type" value="Genomic_DNA"/>
</dbReference>
<keyword evidence="3" id="KW-1185">Reference proteome</keyword>
<sequence length="190" mass="20709">MRASRRTKRWLWRWRSNPLRRREDVLEAWLVLAMWVIVAVGGTLAGVVTARAADAVFAQQRAERIPVTAVLVSDTTQAGAKSYYRALAKVRWTLPDGSTRTENTLVDTGLRAGSHVVVHTDARGELTAQPPSPSAADLESAALGAAAAFAVTGLTLGTGALARLGLDRRRARMWSREWAMIGPRWGHKTG</sequence>
<gene>
    <name evidence="2" type="ORF">MQN93_19200</name>
</gene>
<dbReference type="PANTHER" id="PTHR42305">
    <property type="entry name" value="MEMBRANE PROTEIN RV1733C-RELATED"/>
    <property type="match status" value="1"/>
</dbReference>
<accession>A0ABS9XID8</accession>
<keyword evidence="1" id="KW-0472">Membrane</keyword>
<evidence type="ECO:0000313" key="3">
    <source>
        <dbReference type="Proteomes" id="UP001165270"/>
    </source>
</evidence>